<gene>
    <name evidence="2" type="ORF">SETIT_9G250300v2</name>
</gene>
<feature type="compositionally biased region" description="Polar residues" evidence="1">
    <location>
        <begin position="191"/>
        <end position="203"/>
    </location>
</feature>
<dbReference type="PANTHER" id="PTHR33676:SF12">
    <property type="entry name" value="EXPRESSED PROTEIN"/>
    <property type="match status" value="1"/>
</dbReference>
<dbReference type="GO" id="GO:0009409">
    <property type="term" value="P:response to cold"/>
    <property type="evidence" value="ECO:0007669"/>
    <property type="project" value="InterPro"/>
</dbReference>
<accession>A0A368SKA3</accession>
<reference evidence="2" key="2">
    <citation type="submission" date="2015-07" db="EMBL/GenBank/DDBJ databases">
        <authorList>
            <person name="Noorani M."/>
        </authorList>
    </citation>
    <scope>NUCLEOTIDE SEQUENCE</scope>
    <source>
        <strain evidence="2">Yugu1</strain>
    </source>
</reference>
<protein>
    <submittedName>
        <fullName evidence="2">Uncharacterized protein</fullName>
    </submittedName>
</protein>
<dbReference type="GO" id="GO:0042752">
    <property type="term" value="P:regulation of circadian rhythm"/>
    <property type="evidence" value="ECO:0007669"/>
    <property type="project" value="InterPro"/>
</dbReference>
<dbReference type="InterPro" id="IPR044678">
    <property type="entry name" value="COR27/28"/>
</dbReference>
<organism evidence="2">
    <name type="scientific">Setaria italica</name>
    <name type="common">Foxtail millet</name>
    <name type="synonym">Panicum italicum</name>
    <dbReference type="NCBI Taxonomy" id="4555"/>
    <lineage>
        <taxon>Eukaryota</taxon>
        <taxon>Viridiplantae</taxon>
        <taxon>Streptophyta</taxon>
        <taxon>Embryophyta</taxon>
        <taxon>Tracheophyta</taxon>
        <taxon>Spermatophyta</taxon>
        <taxon>Magnoliopsida</taxon>
        <taxon>Liliopsida</taxon>
        <taxon>Poales</taxon>
        <taxon>Poaceae</taxon>
        <taxon>PACMAD clade</taxon>
        <taxon>Panicoideae</taxon>
        <taxon>Panicodae</taxon>
        <taxon>Paniceae</taxon>
        <taxon>Cenchrinae</taxon>
        <taxon>Setaria</taxon>
    </lineage>
</organism>
<dbReference type="STRING" id="4555.A0A368SKA3"/>
<evidence type="ECO:0000313" key="2">
    <source>
        <dbReference type="EMBL" id="RCV42876.1"/>
    </source>
</evidence>
<feature type="region of interest" description="Disordered" evidence="1">
    <location>
        <begin position="158"/>
        <end position="203"/>
    </location>
</feature>
<dbReference type="OrthoDB" id="1923282at2759"/>
<name>A0A368SKA3_SETIT</name>
<proteinExistence type="predicted"/>
<dbReference type="EMBL" id="CM003536">
    <property type="protein sequence ID" value="RCV42876.1"/>
    <property type="molecule type" value="Genomic_DNA"/>
</dbReference>
<evidence type="ECO:0000256" key="1">
    <source>
        <dbReference type="SAM" id="MobiDB-lite"/>
    </source>
</evidence>
<reference evidence="2" key="1">
    <citation type="journal article" date="2012" name="Nat. Biotechnol.">
        <title>Reference genome sequence of the model plant Setaria.</title>
        <authorList>
            <person name="Bennetzen J.L."/>
            <person name="Schmutz J."/>
            <person name="Wang H."/>
            <person name="Percifield R."/>
            <person name="Hawkins J."/>
            <person name="Pontaroli A.C."/>
            <person name="Estep M."/>
            <person name="Feng L."/>
            <person name="Vaughn J.N."/>
            <person name="Grimwood J."/>
            <person name="Jenkins J."/>
            <person name="Barry K."/>
            <person name="Lindquist E."/>
            <person name="Hellsten U."/>
            <person name="Deshpande S."/>
            <person name="Wang X."/>
            <person name="Wu X."/>
            <person name="Mitros T."/>
            <person name="Triplett J."/>
            <person name="Yang X."/>
            <person name="Ye C.Y."/>
            <person name="Mauro-Herrera M."/>
            <person name="Wang L."/>
            <person name="Li P."/>
            <person name="Sharma M."/>
            <person name="Sharma R."/>
            <person name="Ronald P.C."/>
            <person name="Panaud O."/>
            <person name="Kellogg E.A."/>
            <person name="Brutnell T.P."/>
            <person name="Doust A.N."/>
            <person name="Tuskan G.A."/>
            <person name="Rokhsar D."/>
            <person name="Devos K.M."/>
        </authorList>
    </citation>
    <scope>NUCLEOTIDE SEQUENCE [LARGE SCALE GENOMIC DNA]</scope>
    <source>
        <strain evidence="2">Yugu1</strain>
    </source>
</reference>
<sequence>MGDVSLNPQPLINDEPLTLPASAAKQDVQVRDLMSSGWTNEQHSSYISSMEASFVDQLYGHQNHGIHANKKHLGNNGFKVIQEGVCKNIRFERNQPRTRDAGMNYLPENPWVRRFRPRSAGVSRRDDCAEAMADDYGSGTDTVREKVRMHGGEVKPCARQNLIGKSKEVSDQNFAEEEVDASNEPCKKQRPTSSSGAPNDPGT</sequence>
<dbReference type="PANTHER" id="PTHR33676">
    <property type="entry name" value="COLD REGULATED PROTEIN 27"/>
    <property type="match status" value="1"/>
</dbReference>
<dbReference type="AlphaFoldDB" id="A0A368SKA3"/>